<dbReference type="GO" id="GO:0006457">
    <property type="term" value="P:protein folding"/>
    <property type="evidence" value="ECO:0007669"/>
    <property type="project" value="TreeGrafter"/>
</dbReference>
<evidence type="ECO:0000313" key="2">
    <source>
        <dbReference type="EMBL" id="TNV76357.1"/>
    </source>
</evidence>
<proteinExistence type="predicted"/>
<feature type="region of interest" description="Disordered" evidence="1">
    <location>
        <begin position="181"/>
        <end position="243"/>
    </location>
</feature>
<dbReference type="GO" id="GO:0051131">
    <property type="term" value="P:chaperone-mediated protein complex assembly"/>
    <property type="evidence" value="ECO:0007669"/>
    <property type="project" value="TreeGrafter"/>
</dbReference>
<dbReference type="GO" id="GO:0005634">
    <property type="term" value="C:nucleus"/>
    <property type="evidence" value="ECO:0007669"/>
    <property type="project" value="TreeGrafter"/>
</dbReference>
<reference evidence="2" key="1">
    <citation type="submission" date="2019-06" db="EMBL/GenBank/DDBJ databases">
        <authorList>
            <person name="Zheng W."/>
        </authorList>
    </citation>
    <scope>NUCLEOTIDE SEQUENCE</scope>
    <source>
        <strain evidence="2">QDHG01</strain>
    </source>
</reference>
<dbReference type="AlphaFoldDB" id="A0A8J8NIZ3"/>
<dbReference type="SUPFAM" id="SSF49764">
    <property type="entry name" value="HSP20-like chaperones"/>
    <property type="match status" value="1"/>
</dbReference>
<dbReference type="OrthoDB" id="1564555at2759"/>
<feature type="compositionally biased region" description="Acidic residues" evidence="1">
    <location>
        <begin position="202"/>
        <end position="211"/>
    </location>
</feature>
<dbReference type="GO" id="GO:0051087">
    <property type="term" value="F:protein-folding chaperone binding"/>
    <property type="evidence" value="ECO:0007669"/>
    <property type="project" value="TreeGrafter"/>
</dbReference>
<dbReference type="InterPro" id="IPR045250">
    <property type="entry name" value="p23-like"/>
</dbReference>
<comment type="caution">
    <text evidence="2">The sequence shown here is derived from an EMBL/GenBank/DDBJ whole genome shotgun (WGS) entry which is preliminary data.</text>
</comment>
<dbReference type="PANTHER" id="PTHR22932:SF1">
    <property type="entry name" value="CO-CHAPERONE PROTEIN DAF-41"/>
    <property type="match status" value="1"/>
</dbReference>
<accession>A0A8J8NIZ3</accession>
<dbReference type="GO" id="GO:0005829">
    <property type="term" value="C:cytosol"/>
    <property type="evidence" value="ECO:0007669"/>
    <property type="project" value="TreeGrafter"/>
</dbReference>
<keyword evidence="3" id="KW-1185">Reference proteome</keyword>
<name>A0A8J8NIZ3_HALGN</name>
<evidence type="ECO:0000313" key="3">
    <source>
        <dbReference type="Proteomes" id="UP000785679"/>
    </source>
</evidence>
<dbReference type="Proteomes" id="UP000785679">
    <property type="component" value="Unassembled WGS sequence"/>
</dbReference>
<dbReference type="Gene3D" id="2.60.40.790">
    <property type="match status" value="1"/>
</dbReference>
<dbReference type="EMBL" id="RRYP01013745">
    <property type="protein sequence ID" value="TNV76357.1"/>
    <property type="molecule type" value="Genomic_DNA"/>
</dbReference>
<gene>
    <name evidence="2" type="ORF">FGO68_gene11601</name>
</gene>
<protein>
    <submittedName>
        <fullName evidence="2">Uncharacterized protein</fullName>
    </submittedName>
</protein>
<dbReference type="GO" id="GO:0051879">
    <property type="term" value="F:Hsp90 protein binding"/>
    <property type="evidence" value="ECO:0007669"/>
    <property type="project" value="InterPro"/>
</dbReference>
<evidence type="ECO:0000256" key="1">
    <source>
        <dbReference type="SAM" id="MobiDB-lite"/>
    </source>
</evidence>
<dbReference type="PANTHER" id="PTHR22932">
    <property type="entry name" value="TELOMERASE-BINDING PROTEIN P23 HSP90 CO-CHAPERONE"/>
    <property type="match status" value="1"/>
</dbReference>
<organism evidence="2 3">
    <name type="scientific">Halteria grandinella</name>
    <dbReference type="NCBI Taxonomy" id="5974"/>
    <lineage>
        <taxon>Eukaryota</taxon>
        <taxon>Sar</taxon>
        <taxon>Alveolata</taxon>
        <taxon>Ciliophora</taxon>
        <taxon>Intramacronucleata</taxon>
        <taxon>Spirotrichea</taxon>
        <taxon>Stichotrichia</taxon>
        <taxon>Sporadotrichida</taxon>
        <taxon>Halteriidae</taxon>
        <taxon>Halteria</taxon>
    </lineage>
</organism>
<sequence>MLISEASKHTGPQRIQEQVTKELPCMKWAQSGSMVYLGISIQNMQFFKVQISSDGVLNFTGLSKSDITGKTTVFELNEQLFENIDHSKSGQKEVAGYLQLYLKKIEPELPPYPPPDYPKDMPPPPRQLPEQKYWDFVFKNKNLKKNPRIKVDWPKWRDKDEIEDEMQNFDPEKLVELMKKNGEWDDEDERTLGRQNGQQGEEYGDEVDEQQEPMIPPEGFHEEVEDEGQQKKPIYNPEEESFPFQNYLQKGEYMDIGKRKRQWQDPDELDLDLFEGISFKGEGGKKQKLN</sequence>
<dbReference type="InterPro" id="IPR008978">
    <property type="entry name" value="HSP20-like_chaperone"/>
</dbReference>